<gene>
    <name evidence="11" type="ORF">NDU88_001828</name>
</gene>
<evidence type="ECO:0000256" key="3">
    <source>
        <dbReference type="ARBA" id="ARBA00022617"/>
    </source>
</evidence>
<dbReference type="PRINTS" id="PR00385">
    <property type="entry name" value="P450"/>
</dbReference>
<keyword evidence="6 9" id="KW-0408">Iron</keyword>
<dbReference type="SUPFAM" id="SSF48264">
    <property type="entry name" value="Cytochrome P450"/>
    <property type="match status" value="1"/>
</dbReference>
<dbReference type="InterPro" id="IPR050196">
    <property type="entry name" value="Cytochrome_P450_Monoox"/>
</dbReference>
<dbReference type="CDD" id="cd20678">
    <property type="entry name" value="CYP4B-like"/>
    <property type="match status" value="1"/>
</dbReference>
<keyword evidence="8 10" id="KW-0472">Membrane</keyword>
<dbReference type="GO" id="GO:0005506">
    <property type="term" value="F:iron ion binding"/>
    <property type="evidence" value="ECO:0007669"/>
    <property type="project" value="InterPro"/>
</dbReference>
<evidence type="ECO:0000256" key="5">
    <source>
        <dbReference type="ARBA" id="ARBA00022824"/>
    </source>
</evidence>
<name>A0AAV7T098_PLEWA</name>
<comment type="cofactor">
    <cofactor evidence="9">
        <name>heme</name>
        <dbReference type="ChEBI" id="CHEBI:30413"/>
    </cofactor>
</comment>
<dbReference type="Gene3D" id="1.10.630.10">
    <property type="entry name" value="Cytochrome P450"/>
    <property type="match status" value="1"/>
</dbReference>
<evidence type="ECO:0000256" key="1">
    <source>
        <dbReference type="ARBA" id="ARBA00004586"/>
    </source>
</evidence>
<dbReference type="AlphaFoldDB" id="A0AAV7T098"/>
<reference evidence="11" key="1">
    <citation type="journal article" date="2022" name="bioRxiv">
        <title>Sequencing and chromosome-scale assembly of the giantPleurodeles waltlgenome.</title>
        <authorList>
            <person name="Brown T."/>
            <person name="Elewa A."/>
            <person name="Iarovenko S."/>
            <person name="Subramanian E."/>
            <person name="Araus A.J."/>
            <person name="Petzold A."/>
            <person name="Susuki M."/>
            <person name="Suzuki K.-i.T."/>
            <person name="Hayashi T."/>
            <person name="Toyoda A."/>
            <person name="Oliveira C."/>
            <person name="Osipova E."/>
            <person name="Leigh N.D."/>
            <person name="Simon A."/>
            <person name="Yun M.H."/>
        </authorList>
    </citation>
    <scope>NUCLEOTIDE SEQUENCE</scope>
    <source>
        <strain evidence="11">20211129_DDA</strain>
        <tissue evidence="11">Liver</tissue>
    </source>
</reference>
<protein>
    <recommendedName>
        <fullName evidence="13">Cytochrome P450 4B1-like</fullName>
    </recommendedName>
</protein>
<evidence type="ECO:0000313" key="12">
    <source>
        <dbReference type="Proteomes" id="UP001066276"/>
    </source>
</evidence>
<dbReference type="PANTHER" id="PTHR24291:SF201">
    <property type="entry name" value="CYTOCHROME P450, FAMILY 4, SUBFAMILY B, POLYPEPTIDE 7"/>
    <property type="match status" value="1"/>
</dbReference>
<dbReference type="InterPro" id="IPR001128">
    <property type="entry name" value="Cyt_P450"/>
</dbReference>
<dbReference type="PRINTS" id="PR00463">
    <property type="entry name" value="EP450I"/>
</dbReference>
<dbReference type="GO" id="GO:0005789">
    <property type="term" value="C:endoplasmic reticulum membrane"/>
    <property type="evidence" value="ECO:0007669"/>
    <property type="project" value="UniProtKB-SubCell"/>
</dbReference>
<dbReference type="Proteomes" id="UP001066276">
    <property type="component" value="Chromosome 4_1"/>
</dbReference>
<dbReference type="Pfam" id="PF00067">
    <property type="entry name" value="p450"/>
    <property type="match status" value="1"/>
</dbReference>
<accession>A0AAV7T098</accession>
<evidence type="ECO:0000256" key="4">
    <source>
        <dbReference type="ARBA" id="ARBA00022723"/>
    </source>
</evidence>
<evidence type="ECO:0000256" key="9">
    <source>
        <dbReference type="PIRSR" id="PIRSR602401-1"/>
    </source>
</evidence>
<keyword evidence="12" id="KW-1185">Reference proteome</keyword>
<sequence length="507" mass="58960">MARHYGLPLNLSPVSHLLVALCLAAVLWKAITLYFKRKQLLRVYKPFPGPPQHWLFGNMHEFQQDGADLDKLILWSEQYPYGHPIWFGNFLPVLFINRADYAKTLLGRGDPKAWTYNFLTPWIGNGLLILAGPKWYQHRKLLTPGFHYDILKPYVKLMSDSTKVMLDKWEMLINKNNTVELFEHISLMALDSIMKCAFSYESNCQTDSKNSYVQAVYDLAYLSDHRFRWFPYHNDLVYYLSPHGFLFRRACRRAHAHTDTVIKQRKELLKNEKELEKIQQKRHLDFLDILLCAKDENGEGLSDADLRAEVDTFMFEGHDTTGCAIPWTLYCMAEHPEHQEKCREEIKEILGDRDTIEWNDLSQMTYTTMCIKESLRLYPPVPMVSRQLATPITFCDGRSLPKDSIVSVSIYSLHRDPDIWKNPEVFDPLRFSPENSSHRHSHAFLPFLAGQRNCIGQTFAMNEIKVAVALTLLRFELSPSNMEPPKKLPQLVLRSKNGIHVTLKKVK</sequence>
<evidence type="ECO:0000256" key="10">
    <source>
        <dbReference type="SAM" id="Phobius"/>
    </source>
</evidence>
<keyword evidence="4 9" id="KW-0479">Metal-binding</keyword>
<keyword evidence="10" id="KW-0812">Transmembrane</keyword>
<dbReference type="InterPro" id="IPR036396">
    <property type="entry name" value="Cyt_P450_sf"/>
</dbReference>
<evidence type="ECO:0000256" key="2">
    <source>
        <dbReference type="ARBA" id="ARBA00010617"/>
    </source>
</evidence>
<dbReference type="EMBL" id="JANPWB010000007">
    <property type="protein sequence ID" value="KAJ1169945.1"/>
    <property type="molecule type" value="Genomic_DNA"/>
</dbReference>
<keyword evidence="10" id="KW-1133">Transmembrane helix</keyword>
<evidence type="ECO:0000256" key="8">
    <source>
        <dbReference type="ARBA" id="ARBA00023136"/>
    </source>
</evidence>
<comment type="similarity">
    <text evidence="2">Belongs to the cytochrome P450 family.</text>
</comment>
<evidence type="ECO:0000256" key="6">
    <source>
        <dbReference type="ARBA" id="ARBA00023004"/>
    </source>
</evidence>
<keyword evidence="7" id="KW-0560">Oxidoreductase</keyword>
<comment type="caution">
    <text evidence="11">The sequence shown here is derived from an EMBL/GenBank/DDBJ whole genome shotgun (WGS) entry which is preliminary data.</text>
</comment>
<dbReference type="GO" id="GO:0016705">
    <property type="term" value="F:oxidoreductase activity, acting on paired donors, with incorporation or reduction of molecular oxygen"/>
    <property type="evidence" value="ECO:0007669"/>
    <property type="project" value="InterPro"/>
</dbReference>
<dbReference type="GO" id="GO:0004497">
    <property type="term" value="F:monooxygenase activity"/>
    <property type="evidence" value="ECO:0007669"/>
    <property type="project" value="UniProtKB-KW"/>
</dbReference>
<keyword evidence="7" id="KW-0503">Monooxygenase</keyword>
<feature type="binding site" description="axial binding residue" evidence="9">
    <location>
        <position position="454"/>
    </location>
    <ligand>
        <name>heme</name>
        <dbReference type="ChEBI" id="CHEBI:30413"/>
    </ligand>
    <ligandPart>
        <name>Fe</name>
        <dbReference type="ChEBI" id="CHEBI:18248"/>
    </ligandPart>
</feature>
<dbReference type="InterPro" id="IPR002401">
    <property type="entry name" value="Cyt_P450_E_grp-I"/>
</dbReference>
<evidence type="ECO:0008006" key="13">
    <source>
        <dbReference type="Google" id="ProtNLM"/>
    </source>
</evidence>
<proteinExistence type="inferred from homology"/>
<dbReference type="GO" id="GO:0020037">
    <property type="term" value="F:heme binding"/>
    <property type="evidence" value="ECO:0007669"/>
    <property type="project" value="InterPro"/>
</dbReference>
<comment type="subcellular location">
    <subcellularLocation>
        <location evidence="1">Endoplasmic reticulum membrane</location>
    </subcellularLocation>
</comment>
<evidence type="ECO:0000313" key="11">
    <source>
        <dbReference type="EMBL" id="KAJ1169945.1"/>
    </source>
</evidence>
<evidence type="ECO:0000256" key="7">
    <source>
        <dbReference type="ARBA" id="ARBA00023033"/>
    </source>
</evidence>
<keyword evidence="3 9" id="KW-0349">Heme</keyword>
<feature type="transmembrane region" description="Helical" evidence="10">
    <location>
        <begin position="14"/>
        <end position="35"/>
    </location>
</feature>
<organism evidence="11 12">
    <name type="scientific">Pleurodeles waltl</name>
    <name type="common">Iberian ribbed newt</name>
    <dbReference type="NCBI Taxonomy" id="8319"/>
    <lineage>
        <taxon>Eukaryota</taxon>
        <taxon>Metazoa</taxon>
        <taxon>Chordata</taxon>
        <taxon>Craniata</taxon>
        <taxon>Vertebrata</taxon>
        <taxon>Euteleostomi</taxon>
        <taxon>Amphibia</taxon>
        <taxon>Batrachia</taxon>
        <taxon>Caudata</taxon>
        <taxon>Salamandroidea</taxon>
        <taxon>Salamandridae</taxon>
        <taxon>Pleurodelinae</taxon>
        <taxon>Pleurodeles</taxon>
    </lineage>
</organism>
<dbReference type="FunFam" id="1.10.630.10:FF:000005">
    <property type="entry name" value="cytochrome P450 4F22 isoform X2"/>
    <property type="match status" value="1"/>
</dbReference>
<dbReference type="PANTHER" id="PTHR24291">
    <property type="entry name" value="CYTOCHROME P450 FAMILY 4"/>
    <property type="match status" value="1"/>
</dbReference>
<keyword evidence="5" id="KW-0256">Endoplasmic reticulum</keyword>